<name>A0A285PVK8_9FIRM</name>
<keyword evidence="2" id="KW-1185">Reference proteome</keyword>
<sequence length="95" mass="11121">MSAMQYYFKPIREMPAGNGFADFVFIPKPEYSSFYPVLVVELKWNKDVTTALQQIKDKRYPESILNYTGDILLVGINYDKGTKEHQCLIEKYEKD</sequence>
<organism evidence="1 2">
    <name type="scientific">Anaerobutyricum hallii</name>
    <dbReference type="NCBI Taxonomy" id="39488"/>
    <lineage>
        <taxon>Bacteria</taxon>
        <taxon>Bacillati</taxon>
        <taxon>Bacillota</taxon>
        <taxon>Clostridia</taxon>
        <taxon>Lachnospirales</taxon>
        <taxon>Lachnospiraceae</taxon>
        <taxon>Anaerobutyricum</taxon>
    </lineage>
</organism>
<evidence type="ECO:0000313" key="2">
    <source>
        <dbReference type="Proteomes" id="UP000217549"/>
    </source>
</evidence>
<dbReference type="Proteomes" id="UP000217549">
    <property type="component" value="Chromosome I"/>
</dbReference>
<dbReference type="InterPro" id="IPR012547">
    <property type="entry name" value="PDDEXK_9"/>
</dbReference>
<gene>
    <name evidence="1" type="ORF">EHLA_3103</name>
</gene>
<accession>A0A285PVK8</accession>
<protein>
    <submittedName>
        <fullName evidence="1">PD-(D/E)XK nuclease superfamily</fullName>
    </submittedName>
</protein>
<evidence type="ECO:0000313" key="1">
    <source>
        <dbReference type="EMBL" id="SOB73651.1"/>
    </source>
</evidence>
<proteinExistence type="predicted"/>
<dbReference type="EMBL" id="LT907978">
    <property type="protein sequence ID" value="SOB73651.1"/>
    <property type="molecule type" value="Genomic_DNA"/>
</dbReference>
<dbReference type="AlphaFoldDB" id="A0A285PVK8"/>
<dbReference type="Pfam" id="PF08011">
    <property type="entry name" value="PDDEXK_9"/>
    <property type="match status" value="1"/>
</dbReference>
<reference evidence="2" key="1">
    <citation type="submission" date="2017-09" db="EMBL/GenBank/DDBJ databases">
        <authorList>
            <person name="Shetty A S."/>
        </authorList>
    </citation>
    <scope>NUCLEOTIDE SEQUENCE [LARGE SCALE GENOMIC DNA]</scope>
</reference>
<dbReference type="KEGG" id="ehl:EHLA_3103"/>